<organism evidence="3 4">
    <name type="scientific">Sporolactobacillus kofuensis</name>
    <dbReference type="NCBI Taxonomy" id="269672"/>
    <lineage>
        <taxon>Bacteria</taxon>
        <taxon>Bacillati</taxon>
        <taxon>Bacillota</taxon>
        <taxon>Bacilli</taxon>
        <taxon>Bacillales</taxon>
        <taxon>Sporolactobacillaceae</taxon>
        <taxon>Sporolactobacillus</taxon>
    </lineage>
</organism>
<accession>A0ABW1WJC3</accession>
<keyword evidence="1" id="KW-0472">Membrane</keyword>
<feature type="domain" description="PilZ" evidence="2">
    <location>
        <begin position="61"/>
        <end position="148"/>
    </location>
</feature>
<comment type="caution">
    <text evidence="3">The sequence shown here is derived from an EMBL/GenBank/DDBJ whole genome shotgun (WGS) entry which is preliminary data.</text>
</comment>
<dbReference type="Proteomes" id="UP001596267">
    <property type="component" value="Unassembled WGS sequence"/>
</dbReference>
<evidence type="ECO:0000259" key="2">
    <source>
        <dbReference type="Pfam" id="PF07238"/>
    </source>
</evidence>
<evidence type="ECO:0000313" key="3">
    <source>
        <dbReference type="EMBL" id="MFC6387205.1"/>
    </source>
</evidence>
<protein>
    <submittedName>
        <fullName evidence="3">PilZ domain-containing protein</fullName>
    </submittedName>
</protein>
<sequence>MSRYTILALGAGIEMLFVLIVLSLFILHYRRIMYKDRITIMRLKKKLSSNQKLIADKEPIERRKHHRIKLSGEKCTIRVIDFGEHTLQKLNNKSFDVEMLDLSVGGMKIKCTIDFPVKKEVYFALSFAKEDGTMIHVKGMVTRKEVKHGRRTIN</sequence>
<dbReference type="Pfam" id="PF07238">
    <property type="entry name" value="PilZ"/>
    <property type="match status" value="1"/>
</dbReference>
<dbReference type="RefSeq" id="WP_253076746.1">
    <property type="nucleotide sequence ID" value="NZ_JAMXWN010000011.1"/>
</dbReference>
<name>A0ABW1WJC3_9BACL</name>
<dbReference type="InterPro" id="IPR009875">
    <property type="entry name" value="PilZ_domain"/>
</dbReference>
<dbReference type="SUPFAM" id="SSF141371">
    <property type="entry name" value="PilZ domain-like"/>
    <property type="match status" value="1"/>
</dbReference>
<gene>
    <name evidence="3" type="ORF">ACFP7A_11370</name>
</gene>
<keyword evidence="1" id="KW-0812">Transmembrane</keyword>
<proteinExistence type="predicted"/>
<keyword evidence="4" id="KW-1185">Reference proteome</keyword>
<dbReference type="Gene3D" id="2.40.10.220">
    <property type="entry name" value="predicted glycosyltransferase like domains"/>
    <property type="match status" value="1"/>
</dbReference>
<keyword evidence="1" id="KW-1133">Transmembrane helix</keyword>
<evidence type="ECO:0000313" key="4">
    <source>
        <dbReference type="Proteomes" id="UP001596267"/>
    </source>
</evidence>
<evidence type="ECO:0000256" key="1">
    <source>
        <dbReference type="SAM" id="Phobius"/>
    </source>
</evidence>
<dbReference type="EMBL" id="JBHSTQ010000011">
    <property type="protein sequence ID" value="MFC6387205.1"/>
    <property type="molecule type" value="Genomic_DNA"/>
</dbReference>
<reference evidence="4" key="1">
    <citation type="journal article" date="2019" name="Int. J. Syst. Evol. Microbiol.">
        <title>The Global Catalogue of Microorganisms (GCM) 10K type strain sequencing project: providing services to taxonomists for standard genome sequencing and annotation.</title>
        <authorList>
            <consortium name="The Broad Institute Genomics Platform"/>
            <consortium name="The Broad Institute Genome Sequencing Center for Infectious Disease"/>
            <person name="Wu L."/>
            <person name="Ma J."/>
        </authorList>
    </citation>
    <scope>NUCLEOTIDE SEQUENCE [LARGE SCALE GENOMIC DNA]</scope>
    <source>
        <strain evidence="4">CCUG 42001</strain>
    </source>
</reference>
<feature type="transmembrane region" description="Helical" evidence="1">
    <location>
        <begin position="6"/>
        <end position="27"/>
    </location>
</feature>